<dbReference type="GO" id="GO:0017038">
    <property type="term" value="P:protein import"/>
    <property type="evidence" value="ECO:0007669"/>
    <property type="project" value="TreeGrafter"/>
</dbReference>
<keyword evidence="9" id="KW-0653">Protein transport</keyword>
<feature type="transmembrane region" description="Helical" evidence="10">
    <location>
        <begin position="196"/>
        <end position="222"/>
    </location>
</feature>
<keyword evidence="5 10" id="KW-0812">Transmembrane</keyword>
<dbReference type="EMBL" id="FOBS01000017">
    <property type="protein sequence ID" value="SEM46987.1"/>
    <property type="molecule type" value="Genomic_DNA"/>
</dbReference>
<feature type="domain" description="MotA/TolQ/ExbB proton channel" evidence="11">
    <location>
        <begin position="131"/>
        <end position="233"/>
    </location>
</feature>
<evidence type="ECO:0000313" key="12">
    <source>
        <dbReference type="EMBL" id="SEM46987.1"/>
    </source>
</evidence>
<sequence length="250" mass="26861">MKELAAVNSVNMGGQFHSSVLSMIMDAGLLVQLVLLILLIFSVVSWAIIATKYRNLRKINSENSLFLEAYMKCSNLADVFPEAKKYASSTLAAVFRAGYSELISIAKAARGPASSRGQEDPFVSGPELKGLDNVERALNRACGAETTKLEAALGFLATTGSASPFIGLFGTVWGIMDTFRSIGYRGSATLAVVAPGISEALIATAAGLAAAIPAVIFYNYYLNRVKNMTLEMDSFASELINIVERYYVKN</sequence>
<evidence type="ECO:0000256" key="5">
    <source>
        <dbReference type="ARBA" id="ARBA00022692"/>
    </source>
</evidence>
<keyword evidence="7 10" id="KW-0472">Membrane</keyword>
<evidence type="ECO:0000256" key="7">
    <source>
        <dbReference type="ARBA" id="ARBA00023136"/>
    </source>
</evidence>
<dbReference type="PANTHER" id="PTHR30625">
    <property type="entry name" value="PROTEIN TOLQ"/>
    <property type="match status" value="1"/>
</dbReference>
<name>A0A1H7YNV7_9BACT</name>
<dbReference type="AlphaFoldDB" id="A0A1H7YNV7"/>
<keyword evidence="9" id="KW-0813">Transport</keyword>
<reference evidence="12 13" key="1">
    <citation type="submission" date="2016-10" db="EMBL/GenBank/DDBJ databases">
        <authorList>
            <person name="de Groot N.N."/>
        </authorList>
    </citation>
    <scope>NUCLEOTIDE SEQUENCE [LARGE SCALE GENOMIC DNA]</scope>
    <source>
        <strain evidence="12 13">DSM 8423</strain>
    </source>
</reference>
<dbReference type="Pfam" id="PF01618">
    <property type="entry name" value="MotA_ExbB"/>
    <property type="match status" value="1"/>
</dbReference>
<evidence type="ECO:0000256" key="8">
    <source>
        <dbReference type="ARBA" id="ARBA00023306"/>
    </source>
</evidence>
<evidence type="ECO:0000256" key="1">
    <source>
        <dbReference type="ARBA" id="ARBA00004651"/>
    </source>
</evidence>
<keyword evidence="13" id="KW-1185">Reference proteome</keyword>
<feature type="transmembrane region" description="Helical" evidence="10">
    <location>
        <begin position="29"/>
        <end position="49"/>
    </location>
</feature>
<dbReference type="Proteomes" id="UP000198744">
    <property type="component" value="Unassembled WGS sequence"/>
</dbReference>
<feature type="transmembrane region" description="Helical" evidence="10">
    <location>
        <begin position="153"/>
        <end position="176"/>
    </location>
</feature>
<proteinExistence type="inferred from homology"/>
<evidence type="ECO:0000256" key="6">
    <source>
        <dbReference type="ARBA" id="ARBA00022989"/>
    </source>
</evidence>
<dbReference type="GO" id="GO:0051301">
    <property type="term" value="P:cell division"/>
    <property type="evidence" value="ECO:0007669"/>
    <property type="project" value="UniProtKB-KW"/>
</dbReference>
<dbReference type="GO" id="GO:0005886">
    <property type="term" value="C:plasma membrane"/>
    <property type="evidence" value="ECO:0007669"/>
    <property type="project" value="UniProtKB-SubCell"/>
</dbReference>
<dbReference type="GO" id="GO:0043213">
    <property type="term" value="P:bacteriocin transport"/>
    <property type="evidence" value="ECO:0007669"/>
    <property type="project" value="InterPro"/>
</dbReference>
<evidence type="ECO:0000256" key="9">
    <source>
        <dbReference type="RuleBase" id="RU004057"/>
    </source>
</evidence>
<keyword evidence="4 12" id="KW-0132">Cell division</keyword>
<dbReference type="RefSeq" id="WP_093883841.1">
    <property type="nucleotide sequence ID" value="NZ_FOBS01000017.1"/>
</dbReference>
<organism evidence="12 13">
    <name type="scientific">Syntrophus gentianae</name>
    <dbReference type="NCBI Taxonomy" id="43775"/>
    <lineage>
        <taxon>Bacteria</taxon>
        <taxon>Pseudomonadati</taxon>
        <taxon>Thermodesulfobacteriota</taxon>
        <taxon>Syntrophia</taxon>
        <taxon>Syntrophales</taxon>
        <taxon>Syntrophaceae</taxon>
        <taxon>Syntrophus</taxon>
    </lineage>
</organism>
<evidence type="ECO:0000256" key="3">
    <source>
        <dbReference type="ARBA" id="ARBA00022519"/>
    </source>
</evidence>
<dbReference type="OrthoDB" id="9805133at2"/>
<gene>
    <name evidence="12" type="ORF">SAMN04489760_1177</name>
</gene>
<keyword evidence="8" id="KW-0131">Cell cycle</keyword>
<comment type="similarity">
    <text evidence="9">Belongs to the exbB/tolQ family.</text>
</comment>
<dbReference type="STRING" id="43775.SAMN04489760_1177"/>
<dbReference type="PANTHER" id="PTHR30625:SF3">
    <property type="entry name" value="TOL-PAL SYSTEM PROTEIN TOLQ"/>
    <property type="match status" value="1"/>
</dbReference>
<evidence type="ECO:0000256" key="10">
    <source>
        <dbReference type="SAM" id="Phobius"/>
    </source>
</evidence>
<accession>A0A1H7YNV7</accession>
<dbReference type="NCBIfam" id="TIGR02796">
    <property type="entry name" value="tolQ"/>
    <property type="match status" value="1"/>
</dbReference>
<evidence type="ECO:0000313" key="13">
    <source>
        <dbReference type="Proteomes" id="UP000198744"/>
    </source>
</evidence>
<protein>
    <submittedName>
        <fullName evidence="12">Cell division and transport-associated protein TolQ</fullName>
    </submittedName>
</protein>
<keyword evidence="3" id="KW-0997">Cell inner membrane</keyword>
<dbReference type="InterPro" id="IPR002898">
    <property type="entry name" value="MotA_ExbB_proton_chnl"/>
</dbReference>
<comment type="subcellular location">
    <subcellularLocation>
        <location evidence="1">Cell membrane</location>
        <topology evidence="1">Multi-pass membrane protein</topology>
    </subcellularLocation>
    <subcellularLocation>
        <location evidence="9">Membrane</location>
        <topology evidence="9">Multi-pass membrane protein</topology>
    </subcellularLocation>
</comment>
<evidence type="ECO:0000256" key="2">
    <source>
        <dbReference type="ARBA" id="ARBA00022475"/>
    </source>
</evidence>
<evidence type="ECO:0000259" key="11">
    <source>
        <dbReference type="Pfam" id="PF01618"/>
    </source>
</evidence>
<dbReference type="InterPro" id="IPR014163">
    <property type="entry name" value="Tol-Pal_TolQ"/>
</dbReference>
<dbReference type="InterPro" id="IPR050790">
    <property type="entry name" value="ExbB/TolQ_transport"/>
</dbReference>
<keyword evidence="6 10" id="KW-1133">Transmembrane helix</keyword>
<keyword evidence="2" id="KW-1003">Cell membrane</keyword>
<evidence type="ECO:0000256" key="4">
    <source>
        <dbReference type="ARBA" id="ARBA00022618"/>
    </source>
</evidence>